<dbReference type="Pfam" id="PF01613">
    <property type="entry name" value="Flavin_Reduct"/>
    <property type="match status" value="1"/>
</dbReference>
<evidence type="ECO:0000313" key="4">
    <source>
        <dbReference type="Proteomes" id="UP000242755"/>
    </source>
</evidence>
<gene>
    <name evidence="3" type="ORF">CYJ40_10085</name>
</gene>
<dbReference type="InterPro" id="IPR050268">
    <property type="entry name" value="NADH-dep_flavin_reductase"/>
</dbReference>
<comment type="caution">
    <text evidence="3">The sequence shown here is derived from an EMBL/GenBank/DDBJ whole genome shotgun (WGS) entry which is preliminary data.</text>
</comment>
<dbReference type="EMBL" id="PKGO01000010">
    <property type="protein sequence ID" value="PKY69637.1"/>
    <property type="molecule type" value="Genomic_DNA"/>
</dbReference>
<dbReference type="Gene3D" id="2.30.110.10">
    <property type="entry name" value="Electron Transport, Fmn-binding Protein, Chain A"/>
    <property type="match status" value="1"/>
</dbReference>
<protein>
    <submittedName>
        <fullName evidence="3">Flavin reductase</fullName>
    </submittedName>
</protein>
<dbReference type="STRING" id="1176165.GCA_001584405_02066"/>
<evidence type="ECO:0000313" key="3">
    <source>
        <dbReference type="EMBL" id="PKY69637.1"/>
    </source>
</evidence>
<dbReference type="RefSeq" id="WP_101672969.1">
    <property type="nucleotide sequence ID" value="NZ_PKGO01000010.1"/>
</dbReference>
<dbReference type="PANTHER" id="PTHR30466:SF1">
    <property type="entry name" value="FMN REDUCTASE (NADH) RUTF"/>
    <property type="match status" value="1"/>
</dbReference>
<evidence type="ECO:0000259" key="2">
    <source>
        <dbReference type="SMART" id="SM00903"/>
    </source>
</evidence>
<dbReference type="SUPFAM" id="SSF50475">
    <property type="entry name" value="FMN-binding split barrel"/>
    <property type="match status" value="1"/>
</dbReference>
<dbReference type="InterPro" id="IPR002563">
    <property type="entry name" value="Flavin_Rdtase-like_dom"/>
</dbReference>
<dbReference type="PANTHER" id="PTHR30466">
    <property type="entry name" value="FLAVIN REDUCTASE"/>
    <property type="match status" value="1"/>
</dbReference>
<organism evidence="3 4">
    <name type="scientific">Brevibacterium ravenspurgense</name>
    <dbReference type="NCBI Taxonomy" id="479117"/>
    <lineage>
        <taxon>Bacteria</taxon>
        <taxon>Bacillati</taxon>
        <taxon>Actinomycetota</taxon>
        <taxon>Actinomycetes</taxon>
        <taxon>Micrococcales</taxon>
        <taxon>Brevibacteriaceae</taxon>
        <taxon>Brevibacterium</taxon>
    </lineage>
</organism>
<dbReference type="InterPro" id="IPR012349">
    <property type="entry name" value="Split_barrel_FMN-bd"/>
</dbReference>
<reference evidence="3 4" key="1">
    <citation type="submission" date="2017-12" db="EMBL/GenBank/DDBJ databases">
        <title>Phylogenetic diversity of female urinary microbiome.</title>
        <authorList>
            <person name="Thomas-White K."/>
            <person name="Wolfe A.J."/>
        </authorList>
    </citation>
    <scope>NUCLEOTIDE SEQUENCE [LARGE SCALE GENOMIC DNA]</scope>
    <source>
        <strain evidence="3 4">UMB0426</strain>
    </source>
</reference>
<dbReference type="SMART" id="SM00903">
    <property type="entry name" value="Flavin_Reduct"/>
    <property type="match status" value="1"/>
</dbReference>
<accession>A0A2I1IET5</accession>
<dbReference type="GO" id="GO:0042602">
    <property type="term" value="F:riboflavin reductase (NADPH) activity"/>
    <property type="evidence" value="ECO:0007669"/>
    <property type="project" value="TreeGrafter"/>
</dbReference>
<name>A0A2I1IET5_9MICO</name>
<feature type="domain" description="Flavin reductase like" evidence="2">
    <location>
        <begin position="21"/>
        <end position="165"/>
    </location>
</feature>
<dbReference type="AlphaFoldDB" id="A0A2I1IET5"/>
<dbReference type="GO" id="GO:0010181">
    <property type="term" value="F:FMN binding"/>
    <property type="evidence" value="ECO:0007669"/>
    <property type="project" value="InterPro"/>
</dbReference>
<sequence>MDRPQRDLVGIDEYRRMTGYMSTGLAILTCAKGSHTAAITVDSYMSVSWDPPTMAVSVYSGSRMMEALDTASRYTLSVLSADQQDTAEWLGTPGQPIYGLLSQIPTETTELDEVVIADCLAYFTVDIAQRTEITTHTLVSGPVVDQGERNTEGTPLQRFHRSYGTFTDRL</sequence>
<proteinExistence type="predicted"/>
<evidence type="ECO:0000256" key="1">
    <source>
        <dbReference type="ARBA" id="ARBA00023002"/>
    </source>
</evidence>
<keyword evidence="1" id="KW-0560">Oxidoreductase</keyword>
<dbReference type="Proteomes" id="UP000242755">
    <property type="component" value="Unassembled WGS sequence"/>
</dbReference>